<name>A0A1V4QEQ3_UNCW3</name>
<dbReference type="AlphaFoldDB" id="A0A1V4QEQ3"/>
<dbReference type="Proteomes" id="UP000191663">
    <property type="component" value="Unassembled WGS sequence"/>
</dbReference>
<comment type="caution">
    <text evidence="1">The sequence shown here is derived from an EMBL/GenBank/DDBJ whole genome shotgun (WGS) entry which is preliminary data.</text>
</comment>
<dbReference type="EMBL" id="MUKB01000071">
    <property type="protein sequence ID" value="OPX17843.1"/>
    <property type="molecule type" value="Genomic_DNA"/>
</dbReference>
<accession>A0A1V4QEQ3</accession>
<gene>
    <name evidence="1" type="ORF">BXT86_04355</name>
</gene>
<proteinExistence type="predicted"/>
<evidence type="ECO:0000313" key="1">
    <source>
        <dbReference type="EMBL" id="OPX17843.1"/>
    </source>
</evidence>
<dbReference type="InterPro" id="IPR037038">
    <property type="entry name" value="HepT-like_sf"/>
</dbReference>
<dbReference type="Gene3D" id="1.20.120.580">
    <property type="entry name" value="bsu32300-like"/>
    <property type="match status" value="1"/>
</dbReference>
<organism evidence="1 2">
    <name type="scientific">candidate division WOR-3 bacterium 4484_100</name>
    <dbReference type="NCBI Taxonomy" id="1936077"/>
    <lineage>
        <taxon>Bacteria</taxon>
        <taxon>Bacteria division WOR-3</taxon>
    </lineage>
</organism>
<protein>
    <recommendedName>
        <fullName evidence="3">DUF86 domain-containing protein</fullName>
    </recommendedName>
</protein>
<reference evidence="2" key="1">
    <citation type="submission" date="2017-01" db="EMBL/GenBank/DDBJ databases">
        <title>Novel pathways for hydrocarbon cycling and metabolic interdependencies in hydrothermal sediment communities.</title>
        <authorList>
            <person name="Dombrowski N."/>
            <person name="Seitz K."/>
            <person name="Teske A."/>
            <person name="Baker B."/>
        </authorList>
    </citation>
    <scope>NUCLEOTIDE SEQUENCE [LARGE SCALE GENOMIC DNA]</scope>
</reference>
<evidence type="ECO:0008006" key="3">
    <source>
        <dbReference type="Google" id="ProtNLM"/>
    </source>
</evidence>
<sequence>MNADDFSNLHKSLTKNIEEIKSMVKNKTFLKEPENVKSLERLKYLFYSLIKSLIDIGHSIVLENDFRDPLNRADIFISLAENKIILPSVVPGVKKAVIALPRINSTGPEEITELIGASINDLHKCLDSFVVYFKLKDKT</sequence>
<evidence type="ECO:0000313" key="2">
    <source>
        <dbReference type="Proteomes" id="UP000191663"/>
    </source>
</evidence>